<dbReference type="Pfam" id="PF12833">
    <property type="entry name" value="HTH_18"/>
    <property type="match status" value="1"/>
</dbReference>
<dbReference type="Gene3D" id="3.40.50.880">
    <property type="match status" value="1"/>
</dbReference>
<dbReference type="SUPFAM" id="SSF46689">
    <property type="entry name" value="Homeodomain-like"/>
    <property type="match status" value="2"/>
</dbReference>
<dbReference type="Pfam" id="PF01965">
    <property type="entry name" value="DJ-1_PfpI"/>
    <property type="match status" value="1"/>
</dbReference>
<keyword evidence="2" id="KW-0804">Transcription</keyword>
<organism evidence="4 5">
    <name type="scientific">Pacificispira spongiicola</name>
    <dbReference type="NCBI Taxonomy" id="2729598"/>
    <lineage>
        <taxon>Bacteria</taxon>
        <taxon>Pseudomonadati</taxon>
        <taxon>Pseudomonadota</taxon>
        <taxon>Alphaproteobacteria</taxon>
        <taxon>Rhodospirillales</taxon>
        <taxon>Rhodospirillaceae</taxon>
        <taxon>Pacificispira</taxon>
    </lineage>
</organism>
<evidence type="ECO:0000313" key="4">
    <source>
        <dbReference type="EMBL" id="NMM45810.1"/>
    </source>
</evidence>
<accession>A0A7Y0E243</accession>
<dbReference type="RefSeq" id="WP_169626190.1">
    <property type="nucleotide sequence ID" value="NZ_JABBNT010000004.1"/>
</dbReference>
<dbReference type="EMBL" id="JABBNT010000004">
    <property type="protein sequence ID" value="NMM45810.1"/>
    <property type="molecule type" value="Genomic_DNA"/>
</dbReference>
<evidence type="ECO:0000256" key="2">
    <source>
        <dbReference type="ARBA" id="ARBA00023163"/>
    </source>
</evidence>
<dbReference type="PROSITE" id="PS01124">
    <property type="entry name" value="HTH_ARAC_FAMILY_2"/>
    <property type="match status" value="1"/>
</dbReference>
<dbReference type="AlphaFoldDB" id="A0A7Y0E243"/>
<proteinExistence type="predicted"/>
<dbReference type="Proteomes" id="UP000539372">
    <property type="component" value="Unassembled WGS sequence"/>
</dbReference>
<reference evidence="4 5" key="1">
    <citation type="submission" date="2020-04" db="EMBL/GenBank/DDBJ databases">
        <title>Rhodospirillaceae bacterium KN72 isolated from deep sea.</title>
        <authorList>
            <person name="Zhang D.-C."/>
        </authorList>
    </citation>
    <scope>NUCLEOTIDE SEQUENCE [LARGE SCALE GENOMIC DNA]</scope>
    <source>
        <strain evidence="4 5">KN72</strain>
    </source>
</reference>
<dbReference type="Gene3D" id="1.10.10.60">
    <property type="entry name" value="Homeodomain-like"/>
    <property type="match status" value="1"/>
</dbReference>
<dbReference type="InterPro" id="IPR029062">
    <property type="entry name" value="Class_I_gatase-like"/>
</dbReference>
<name>A0A7Y0E243_9PROT</name>
<dbReference type="CDD" id="cd03137">
    <property type="entry name" value="GATase1_AraC_1"/>
    <property type="match status" value="1"/>
</dbReference>
<dbReference type="InterPro" id="IPR002818">
    <property type="entry name" value="DJ-1/PfpI"/>
</dbReference>
<evidence type="ECO:0000259" key="3">
    <source>
        <dbReference type="PROSITE" id="PS01124"/>
    </source>
</evidence>
<protein>
    <submittedName>
        <fullName evidence="4">GlxA family transcriptional regulator</fullName>
    </submittedName>
</protein>
<feature type="domain" description="HTH araC/xylS-type" evidence="3">
    <location>
        <begin position="217"/>
        <end position="315"/>
    </location>
</feature>
<dbReference type="InterPro" id="IPR052158">
    <property type="entry name" value="INH-QAR"/>
</dbReference>
<keyword evidence="5" id="KW-1185">Reference proteome</keyword>
<dbReference type="PANTHER" id="PTHR43130:SF3">
    <property type="entry name" value="HTH-TYPE TRANSCRIPTIONAL REGULATOR RV1931C"/>
    <property type="match status" value="1"/>
</dbReference>
<dbReference type="GO" id="GO:0003700">
    <property type="term" value="F:DNA-binding transcription factor activity"/>
    <property type="evidence" value="ECO:0007669"/>
    <property type="project" value="InterPro"/>
</dbReference>
<dbReference type="PANTHER" id="PTHR43130">
    <property type="entry name" value="ARAC-FAMILY TRANSCRIPTIONAL REGULATOR"/>
    <property type="match status" value="1"/>
</dbReference>
<evidence type="ECO:0000313" key="5">
    <source>
        <dbReference type="Proteomes" id="UP000539372"/>
    </source>
</evidence>
<evidence type="ECO:0000256" key="1">
    <source>
        <dbReference type="ARBA" id="ARBA00023015"/>
    </source>
</evidence>
<dbReference type="GO" id="GO:0043565">
    <property type="term" value="F:sequence-specific DNA binding"/>
    <property type="evidence" value="ECO:0007669"/>
    <property type="project" value="InterPro"/>
</dbReference>
<dbReference type="InterPro" id="IPR009057">
    <property type="entry name" value="Homeodomain-like_sf"/>
</dbReference>
<dbReference type="SUPFAM" id="SSF52317">
    <property type="entry name" value="Class I glutamine amidotransferase-like"/>
    <property type="match status" value="1"/>
</dbReference>
<comment type="caution">
    <text evidence="4">The sequence shown here is derived from an EMBL/GenBank/DDBJ whole genome shotgun (WGS) entry which is preliminary data.</text>
</comment>
<keyword evidence="1" id="KW-0805">Transcription regulation</keyword>
<sequence>MPTKTIAFIVFSDFQILDLTGPLETFSIANCFGGDYETVMLSTEAGLIQSSNGLSVGPARALADIDPGRFDTILTVGGRGTFNQRGNTALTAWLARAAGRTRRIGSVCTGAFLLAEAGLLAGRRATTHWESAERLARDFPDISVVPDAIFQEDTGIWTSAGVTAGMDMALALIETDHGRDTALATARELVLFLKRPGGQSQFSAELMAQQQAPSRFTELQRWIFDNLNDRLTVENLADRAGMSRRSFQRHFTESFGMTPARFVERARIDAARRDLEAGDGSLDRIAVARGFGDAEHMRRAFLRILHLSPADYRDRFQATRRPAA</sequence>
<dbReference type="InterPro" id="IPR018060">
    <property type="entry name" value="HTH_AraC"/>
</dbReference>
<gene>
    <name evidence="4" type="ORF">HH303_15040</name>
</gene>
<dbReference type="SMART" id="SM00342">
    <property type="entry name" value="HTH_ARAC"/>
    <property type="match status" value="1"/>
</dbReference>